<evidence type="ECO:0000256" key="5">
    <source>
        <dbReference type="ARBA" id="ARBA00023136"/>
    </source>
</evidence>
<evidence type="ECO:0000256" key="2">
    <source>
        <dbReference type="ARBA" id="ARBA00022475"/>
    </source>
</evidence>
<keyword evidence="2" id="KW-1003">Cell membrane</keyword>
<dbReference type="Proteomes" id="UP000078486">
    <property type="component" value="Unassembled WGS sequence"/>
</dbReference>
<dbReference type="OrthoDB" id="200257at2"/>
<feature type="transmembrane region" description="Helical" evidence="6">
    <location>
        <begin position="12"/>
        <end position="31"/>
    </location>
</feature>
<keyword evidence="5 6" id="KW-0472">Membrane</keyword>
<accession>A0A178IAE7</accession>
<name>A0A178IAE7_9BACT</name>
<proteinExistence type="predicted"/>
<dbReference type="AlphaFoldDB" id="A0A178IAE7"/>
<comment type="subcellular location">
    <subcellularLocation>
        <location evidence="1">Cell membrane</location>
        <topology evidence="1">Multi-pass membrane protein</topology>
    </subcellularLocation>
</comment>
<dbReference type="InterPro" id="IPR010432">
    <property type="entry name" value="RDD"/>
</dbReference>
<organism evidence="8 9">
    <name type="scientific">Termitidicoccus mucosus</name>
    <dbReference type="NCBI Taxonomy" id="1184151"/>
    <lineage>
        <taxon>Bacteria</taxon>
        <taxon>Pseudomonadati</taxon>
        <taxon>Verrucomicrobiota</taxon>
        <taxon>Opitutia</taxon>
        <taxon>Opitutales</taxon>
        <taxon>Opitutaceae</taxon>
        <taxon>Termitidicoccus</taxon>
    </lineage>
</organism>
<dbReference type="STRING" id="1184151.AW736_25215"/>
<keyword evidence="3 6" id="KW-0812">Transmembrane</keyword>
<evidence type="ECO:0000259" key="7">
    <source>
        <dbReference type="Pfam" id="PF06271"/>
    </source>
</evidence>
<evidence type="ECO:0000256" key="3">
    <source>
        <dbReference type="ARBA" id="ARBA00022692"/>
    </source>
</evidence>
<evidence type="ECO:0000256" key="4">
    <source>
        <dbReference type="ARBA" id="ARBA00022989"/>
    </source>
</evidence>
<keyword evidence="9" id="KW-1185">Reference proteome</keyword>
<sequence>MKPAQFVPRLIAYIIDGVISCIPLVGLIYIFTKDALPFLKGQSIGRKVMKLKCVMEDGSSMEGQWGPCIIRQIVLCIPFFALVELYMVLVKNKETGIRFGDQWAKTKVVSVE</sequence>
<evidence type="ECO:0000256" key="6">
    <source>
        <dbReference type="SAM" id="Phobius"/>
    </source>
</evidence>
<dbReference type="GO" id="GO:0005886">
    <property type="term" value="C:plasma membrane"/>
    <property type="evidence" value="ECO:0007669"/>
    <property type="project" value="UniProtKB-SubCell"/>
</dbReference>
<keyword evidence="4 6" id="KW-1133">Transmembrane helix</keyword>
<gene>
    <name evidence="8" type="ORF">AW736_25215</name>
</gene>
<dbReference type="InterPro" id="IPR051791">
    <property type="entry name" value="Pra-immunoreactive"/>
</dbReference>
<comment type="caution">
    <text evidence="8">The sequence shown here is derived from an EMBL/GenBank/DDBJ whole genome shotgun (WGS) entry which is preliminary data.</text>
</comment>
<evidence type="ECO:0000256" key="1">
    <source>
        <dbReference type="ARBA" id="ARBA00004651"/>
    </source>
</evidence>
<dbReference type="PANTHER" id="PTHR36115">
    <property type="entry name" value="PROLINE-RICH ANTIGEN HOMOLOG-RELATED"/>
    <property type="match status" value="1"/>
</dbReference>
<feature type="transmembrane region" description="Helical" evidence="6">
    <location>
        <begin position="69"/>
        <end position="89"/>
    </location>
</feature>
<feature type="domain" description="RDD" evidence="7">
    <location>
        <begin position="39"/>
        <end position="104"/>
    </location>
</feature>
<reference evidence="8 9" key="1">
    <citation type="submission" date="2016-01" db="EMBL/GenBank/DDBJ databases">
        <title>High potential of lignocellulose degradation of a new Verrucomicrobia species.</title>
        <authorList>
            <person name="Wang Y."/>
            <person name="Shi Y."/>
            <person name="Qiu Z."/>
            <person name="Liu S."/>
            <person name="Yang H."/>
        </authorList>
    </citation>
    <scope>NUCLEOTIDE SEQUENCE [LARGE SCALE GENOMIC DNA]</scope>
    <source>
        <strain evidence="8 9">TSB47</strain>
    </source>
</reference>
<dbReference type="Pfam" id="PF06271">
    <property type="entry name" value="RDD"/>
    <property type="match status" value="1"/>
</dbReference>
<evidence type="ECO:0000313" key="8">
    <source>
        <dbReference type="EMBL" id="OAM87003.1"/>
    </source>
</evidence>
<protein>
    <recommendedName>
        <fullName evidence="7">RDD domain-containing protein</fullName>
    </recommendedName>
</protein>
<dbReference type="EMBL" id="LRRQ01000189">
    <property type="protein sequence ID" value="OAM87003.1"/>
    <property type="molecule type" value="Genomic_DNA"/>
</dbReference>
<evidence type="ECO:0000313" key="9">
    <source>
        <dbReference type="Proteomes" id="UP000078486"/>
    </source>
</evidence>
<dbReference type="RefSeq" id="WP_145929126.1">
    <property type="nucleotide sequence ID" value="NZ_CP109796.1"/>
</dbReference>